<feature type="domain" description="MIR" evidence="17">
    <location>
        <begin position="450"/>
        <end position="506"/>
    </location>
</feature>
<evidence type="ECO:0000256" key="8">
    <source>
        <dbReference type="ARBA" id="ARBA00022737"/>
    </source>
</evidence>
<feature type="transmembrane region" description="Helical" evidence="15">
    <location>
        <begin position="573"/>
        <end position="595"/>
    </location>
</feature>
<evidence type="ECO:0000259" key="17">
    <source>
        <dbReference type="PROSITE" id="PS50919"/>
    </source>
</evidence>
<feature type="transmembrane region" description="Helical" evidence="15">
    <location>
        <begin position="93"/>
        <end position="111"/>
    </location>
</feature>
<dbReference type="InterPro" id="IPR036300">
    <property type="entry name" value="MIR_dom_sf"/>
</dbReference>
<dbReference type="EMBL" id="LFJN01000062">
    <property type="protein sequence ID" value="KPI34379.1"/>
    <property type="molecule type" value="Genomic_DNA"/>
</dbReference>
<comment type="subcellular location">
    <subcellularLocation>
        <location evidence="1 15">Endoplasmic reticulum membrane</location>
        <topology evidence="1 15">Multi-pass membrane protein</topology>
    </subcellularLocation>
</comment>
<keyword evidence="11 15" id="KW-0472">Membrane</keyword>
<dbReference type="Proteomes" id="UP000038010">
    <property type="component" value="Unassembled WGS sequence"/>
</dbReference>
<evidence type="ECO:0000256" key="5">
    <source>
        <dbReference type="ARBA" id="ARBA00022676"/>
    </source>
</evidence>
<feature type="transmembrane region" description="Helical" evidence="15">
    <location>
        <begin position="628"/>
        <end position="648"/>
    </location>
</feature>
<dbReference type="Pfam" id="PF16192">
    <property type="entry name" value="PMT_4TMC"/>
    <property type="match status" value="2"/>
</dbReference>
<dbReference type="OrthoDB" id="292747at2759"/>
<feature type="transmembrane region" description="Helical" evidence="15">
    <location>
        <begin position="669"/>
        <end position="688"/>
    </location>
</feature>
<feature type="transmembrane region" description="Helical" evidence="15">
    <location>
        <begin position="219"/>
        <end position="236"/>
    </location>
</feature>
<evidence type="ECO:0000256" key="13">
    <source>
        <dbReference type="ARBA" id="ARBA00045085"/>
    </source>
</evidence>
<sequence>MAVAKGQPPKASAPASRNTVAKPSKKSYASEGVKDNDIFLLPAEDYQVMGAMTALAFAVRLFRIYQPSSVVFDEVHFGGFASKYIKGKFFMDVHPPLAKLLITLAGWLAGFDGSFDFKDIGKDYLEPKVPYVAMRLLPAVLGVLTIPCMFLTLKAYGCKTITAALGTALLIFENALTTQSRLILLDSPLLICTAVTALAWTCFNNQHELGPERAFDPTWWFWLAATGVGLGATVSVKWVGLFTIAWIGSLTLLQLWGLLSDHHPVAFYVGMFGIHFLCLVNPGDGDGFMSSEFQATLNNKGMADTPADVALGSEVSIRHHNTQGGYLHSHAHMYPAGSKQQQVTLYPHKDENNIFLLENQTQPVTANNETVAGYRAWSNETNFIKDGDVIRLYHLTTHRRIHSHDVRAPVSEADWQQEVSAYGYEGFEGDANDMFRVEIVKSMSDGELAKQRLRTIQTKFRLIHIMSGCALFSHKVKLPDWGFEQQEVTCAKQGTLPNSIWYIEQNFHPAIGPDAEKVNYRNPGFLGKFWELQKVMWRTNKGLTESHAWDSRPPSWPTLRRGINFWGKDHRQIYLLGNPVVWYASTLAIAAYVVFKAHQLPPLRLRDWPDCPWLGIPLLSVLPYGSTAFLASLPSGTLFRIMAFCQFYDFFFMRIRTFGLRDVPIVGKTFAAVLVLAAVFVFTLYAPLTYGNQWTKTQCKAVKLIDTWDFDCNTFHDDYKSYNTPPSLSAGGATPTSGAAVAAGSSEAMPAEAVTPKKDEANIINREETIEYRDQDGNLLDEAAVQQLLAEGKAKFETKYETRTRVVDEAGNEVKNAPDHPDEQGQNPNTKGVPAGKGQIEPAQAQAEAGSVEGAGRMEAQPASDANEATK</sequence>
<comment type="catalytic activity">
    <reaction evidence="13 15">
        <text>a di-trans,poly-cis-dolichyl beta-D-mannosyl phosphate + L-threonyl-[protein] = 3-O-(alpha-D-mannosyl)-L-threonyl-[protein] + a di-trans,poly-cis-dolichyl phosphate + H(+)</text>
        <dbReference type="Rhea" id="RHEA:53396"/>
        <dbReference type="Rhea" id="RHEA-COMP:11060"/>
        <dbReference type="Rhea" id="RHEA-COMP:13547"/>
        <dbReference type="Rhea" id="RHEA-COMP:19498"/>
        <dbReference type="Rhea" id="RHEA-COMP:19501"/>
        <dbReference type="ChEBI" id="CHEBI:15378"/>
        <dbReference type="ChEBI" id="CHEBI:30013"/>
        <dbReference type="ChEBI" id="CHEBI:57683"/>
        <dbReference type="ChEBI" id="CHEBI:58211"/>
        <dbReference type="ChEBI" id="CHEBI:137323"/>
        <dbReference type="EC" id="2.4.1.109"/>
    </reaction>
</comment>
<keyword evidence="9 15" id="KW-0256">Endoplasmic reticulum</keyword>
<evidence type="ECO:0000256" key="4">
    <source>
        <dbReference type="ARBA" id="ARBA00012839"/>
    </source>
</evidence>
<comment type="similarity">
    <text evidence="3 15">Belongs to the glycosyltransferase 39 family.</text>
</comment>
<evidence type="ECO:0000256" key="14">
    <source>
        <dbReference type="ARBA" id="ARBA00045102"/>
    </source>
</evidence>
<dbReference type="GO" id="GO:0031502">
    <property type="term" value="C:dolichyl-phosphate-mannose-protein mannosyltransferase complex"/>
    <property type="evidence" value="ECO:0007669"/>
    <property type="project" value="UniProtKB-ARBA"/>
</dbReference>
<dbReference type="InterPro" id="IPR016093">
    <property type="entry name" value="MIR_motif"/>
</dbReference>
<dbReference type="VEuPathDB" id="FungiDB:AB675_3240"/>
<gene>
    <name evidence="18" type="ORF">AB675_3240</name>
</gene>
<dbReference type="SUPFAM" id="SSF82109">
    <property type="entry name" value="MIR domain"/>
    <property type="match status" value="1"/>
</dbReference>
<comment type="function">
    <text evidence="15">Transfers mannose from Dol-P-mannose to Ser or Thr residues on proteins.</text>
</comment>
<keyword evidence="8" id="KW-0677">Repeat</keyword>
<keyword evidence="12" id="KW-0325">Glycoprotein</keyword>
<reference evidence="18 19" key="1">
    <citation type="submission" date="2015-06" db="EMBL/GenBank/DDBJ databases">
        <title>Draft genome of the ant-associated black yeast Phialophora attae CBS 131958.</title>
        <authorList>
            <person name="Moreno L.F."/>
            <person name="Stielow B.J."/>
            <person name="de Hoog S."/>
            <person name="Vicente V.A."/>
            <person name="Weiss V.A."/>
            <person name="de Vries M."/>
            <person name="Cruz L.M."/>
            <person name="Souza E.M."/>
        </authorList>
    </citation>
    <scope>NUCLEOTIDE SEQUENCE [LARGE SCALE GENOMIC DNA]</scope>
    <source>
        <strain evidence="18 19">CBS 131958</strain>
    </source>
</reference>
<dbReference type="EC" id="2.4.1.109" evidence="4 15"/>
<dbReference type="GO" id="GO:0004169">
    <property type="term" value="F:dolichyl-phosphate-mannose-protein mannosyltransferase activity"/>
    <property type="evidence" value="ECO:0007669"/>
    <property type="project" value="UniProtKB-UniRule"/>
</dbReference>
<dbReference type="InterPro" id="IPR003342">
    <property type="entry name" value="ArnT-like_N"/>
</dbReference>
<evidence type="ECO:0000256" key="7">
    <source>
        <dbReference type="ARBA" id="ARBA00022692"/>
    </source>
</evidence>
<keyword evidence="5 15" id="KW-0328">Glycosyltransferase</keyword>
<dbReference type="SMART" id="SM00472">
    <property type="entry name" value="MIR"/>
    <property type="match status" value="3"/>
</dbReference>
<keyword evidence="10 15" id="KW-1133">Transmembrane helix</keyword>
<evidence type="ECO:0000256" key="3">
    <source>
        <dbReference type="ARBA" id="ARBA00007222"/>
    </source>
</evidence>
<dbReference type="Pfam" id="PF02815">
    <property type="entry name" value="MIR"/>
    <property type="match status" value="1"/>
</dbReference>
<organism evidence="18 19">
    <name type="scientific">Cyphellophora attinorum</name>
    <dbReference type="NCBI Taxonomy" id="1664694"/>
    <lineage>
        <taxon>Eukaryota</taxon>
        <taxon>Fungi</taxon>
        <taxon>Dikarya</taxon>
        <taxon>Ascomycota</taxon>
        <taxon>Pezizomycotina</taxon>
        <taxon>Eurotiomycetes</taxon>
        <taxon>Chaetothyriomycetidae</taxon>
        <taxon>Chaetothyriales</taxon>
        <taxon>Cyphellophoraceae</taxon>
        <taxon>Cyphellophora</taxon>
    </lineage>
</organism>
<evidence type="ECO:0000256" key="16">
    <source>
        <dbReference type="SAM" id="MobiDB-lite"/>
    </source>
</evidence>
<evidence type="ECO:0000256" key="15">
    <source>
        <dbReference type="RuleBase" id="RU367007"/>
    </source>
</evidence>
<comment type="pathway">
    <text evidence="2 15">Protein modification; protein glycosylation.</text>
</comment>
<dbReference type="InterPro" id="IPR032421">
    <property type="entry name" value="PMT_4TMC"/>
</dbReference>
<evidence type="ECO:0000256" key="10">
    <source>
        <dbReference type="ARBA" id="ARBA00022989"/>
    </source>
</evidence>
<dbReference type="AlphaFoldDB" id="A0A0N0NHK6"/>
<comment type="catalytic activity">
    <reaction evidence="14 15">
        <text>a di-trans,poly-cis-dolichyl beta-D-mannosyl phosphate + L-seryl-[protein] = 3-O-(alpha-D-mannosyl)-L-seryl-[protein] + a di-trans,poly-cis-dolichyl phosphate + H(+)</text>
        <dbReference type="Rhea" id="RHEA:17377"/>
        <dbReference type="Rhea" id="RHEA-COMP:9863"/>
        <dbReference type="Rhea" id="RHEA-COMP:13546"/>
        <dbReference type="Rhea" id="RHEA-COMP:19498"/>
        <dbReference type="Rhea" id="RHEA-COMP:19501"/>
        <dbReference type="ChEBI" id="CHEBI:15378"/>
        <dbReference type="ChEBI" id="CHEBI:29999"/>
        <dbReference type="ChEBI" id="CHEBI:57683"/>
        <dbReference type="ChEBI" id="CHEBI:58211"/>
        <dbReference type="ChEBI" id="CHEBI:137321"/>
        <dbReference type="EC" id="2.4.1.109"/>
    </reaction>
</comment>
<dbReference type="RefSeq" id="XP_017994342.1">
    <property type="nucleotide sequence ID" value="XM_018143273.1"/>
</dbReference>
<keyword evidence="6 15" id="KW-0808">Transferase</keyword>
<evidence type="ECO:0000256" key="11">
    <source>
        <dbReference type="ARBA" id="ARBA00023136"/>
    </source>
</evidence>
<comment type="caution">
    <text evidence="18">The sequence shown here is derived from an EMBL/GenBank/DDBJ whole genome shotgun (WGS) entry which is preliminary data.</text>
</comment>
<keyword evidence="7 15" id="KW-0812">Transmembrane</keyword>
<dbReference type="FunFam" id="2.80.10.50:FF:000034">
    <property type="entry name" value="Dolichyl-phosphate-mannose-protein mannosyltransferase 1"/>
    <property type="match status" value="1"/>
</dbReference>
<dbReference type="CDD" id="cd23283">
    <property type="entry name" value="beta-trefoil_MIR_PMT1-like"/>
    <property type="match status" value="1"/>
</dbReference>
<evidence type="ECO:0000313" key="19">
    <source>
        <dbReference type="Proteomes" id="UP000038010"/>
    </source>
</evidence>
<feature type="domain" description="MIR" evidence="17">
    <location>
        <begin position="306"/>
        <end position="360"/>
    </location>
</feature>
<evidence type="ECO:0000256" key="6">
    <source>
        <dbReference type="ARBA" id="ARBA00022679"/>
    </source>
</evidence>
<accession>A0A0N0NHK6</accession>
<evidence type="ECO:0000256" key="1">
    <source>
        <dbReference type="ARBA" id="ARBA00004477"/>
    </source>
</evidence>
<feature type="transmembrane region" description="Helical" evidence="15">
    <location>
        <begin position="131"/>
        <end position="153"/>
    </location>
</feature>
<dbReference type="GeneID" id="28735153"/>
<feature type="transmembrane region" description="Helical" evidence="15">
    <location>
        <begin position="241"/>
        <end position="259"/>
    </location>
</feature>
<feature type="transmembrane region" description="Helical" evidence="15">
    <location>
        <begin position="265"/>
        <end position="283"/>
    </location>
</feature>
<feature type="region of interest" description="Disordered" evidence="16">
    <location>
        <begin position="727"/>
        <end position="755"/>
    </location>
</feature>
<protein>
    <recommendedName>
        <fullName evidence="4 15">Dolichyl-phosphate-mannose--protein mannosyltransferase</fullName>
        <ecNumber evidence="4 15">2.4.1.109</ecNumber>
    </recommendedName>
</protein>
<evidence type="ECO:0000313" key="18">
    <source>
        <dbReference type="EMBL" id="KPI34379.1"/>
    </source>
</evidence>
<proteinExistence type="inferred from homology"/>
<dbReference type="Pfam" id="PF02366">
    <property type="entry name" value="PMT"/>
    <property type="match status" value="1"/>
</dbReference>
<dbReference type="STRING" id="1664694.A0A0N0NHK6"/>
<evidence type="ECO:0000256" key="12">
    <source>
        <dbReference type="ARBA" id="ARBA00023180"/>
    </source>
</evidence>
<dbReference type="Gene3D" id="2.80.10.50">
    <property type="match status" value="1"/>
</dbReference>
<dbReference type="PANTHER" id="PTHR10050:SF50">
    <property type="entry name" value="DOLICHYL-PHOSPHATE-MANNOSE--PROTEIN MANNOSYLTRANSFERASE 1-RELATED"/>
    <property type="match status" value="1"/>
</dbReference>
<evidence type="ECO:0000256" key="9">
    <source>
        <dbReference type="ARBA" id="ARBA00022824"/>
    </source>
</evidence>
<feature type="region of interest" description="Disordered" evidence="16">
    <location>
        <begin position="807"/>
        <end position="871"/>
    </location>
</feature>
<dbReference type="UniPathway" id="UPA00378"/>
<keyword evidence="19" id="KW-1185">Reference proteome</keyword>
<feature type="transmembrane region" description="Helical" evidence="15">
    <location>
        <begin position="182"/>
        <end position="199"/>
    </location>
</feature>
<feature type="region of interest" description="Disordered" evidence="16">
    <location>
        <begin position="1"/>
        <end position="28"/>
    </location>
</feature>
<feature type="domain" description="MIR" evidence="17">
    <location>
        <begin position="381"/>
        <end position="440"/>
    </location>
</feature>
<evidence type="ECO:0000256" key="2">
    <source>
        <dbReference type="ARBA" id="ARBA00004922"/>
    </source>
</evidence>
<dbReference type="InterPro" id="IPR027005">
    <property type="entry name" value="PMT-like"/>
</dbReference>
<name>A0A0N0NHK6_9EURO</name>
<dbReference type="PANTHER" id="PTHR10050">
    <property type="entry name" value="DOLICHYL-PHOSPHATE-MANNOSE--PROTEIN MANNOSYLTRANSFERASE"/>
    <property type="match status" value="1"/>
</dbReference>
<dbReference type="PROSITE" id="PS50919">
    <property type="entry name" value="MIR"/>
    <property type="match status" value="3"/>
</dbReference>
<feature type="compositionally biased region" description="Low complexity" evidence="16">
    <location>
        <begin position="729"/>
        <end position="751"/>
    </location>
</feature>